<evidence type="ECO:0000313" key="4">
    <source>
        <dbReference type="Proteomes" id="UP001596071"/>
    </source>
</evidence>
<evidence type="ECO:0000256" key="2">
    <source>
        <dbReference type="RuleBase" id="RU003452"/>
    </source>
</evidence>
<dbReference type="Proteomes" id="UP001596071">
    <property type="component" value="Unassembled WGS sequence"/>
</dbReference>
<dbReference type="Gene3D" id="3.30.2140.20">
    <property type="match status" value="1"/>
</dbReference>
<dbReference type="PANTHER" id="PTHR11786:SF0">
    <property type="entry name" value="ARYLAMINE N-ACETYLTRANSFERASE 4-RELATED"/>
    <property type="match status" value="1"/>
</dbReference>
<evidence type="ECO:0000313" key="3">
    <source>
        <dbReference type="EMBL" id="MFC5603780.1"/>
    </source>
</evidence>
<sequence length="247" mass="27905">MDIEKYLKRIHASKENKPSLHQLTELQRLHMTEVPFENLDVIRRVPIYLNLNTIYKKIVLRNRGGYCYELNGLFHWLLKELGYDASLIAATVFRPNGQWAKPETHAAIIVQLDEPYLVDVGFGDSTILPIPLNGSPQTDVSGTYLIQQSGKEVFDLIRTRNGESRPLYRFSTSAKQLENFHEGCVFNQVSPESTFTHVDIVTKATPTGRLTLKDLELSISENGVMNSTSLTAHEKEALLSDSFGINI</sequence>
<comment type="similarity">
    <text evidence="1 2">Belongs to the arylamine N-acetyltransferase family.</text>
</comment>
<name>A0ABW0U0U2_9BACL</name>
<dbReference type="RefSeq" id="WP_381444824.1">
    <property type="nucleotide sequence ID" value="NZ_JBHSNP010000025.1"/>
</dbReference>
<gene>
    <name evidence="3" type="ORF">ACFPTP_11165</name>
</gene>
<dbReference type="Pfam" id="PF00797">
    <property type="entry name" value="Acetyltransf_2"/>
    <property type="match status" value="1"/>
</dbReference>
<proteinExistence type="inferred from homology"/>
<protein>
    <submittedName>
        <fullName evidence="3">Arylamine N-acetyltransferase</fullName>
    </submittedName>
</protein>
<dbReference type="SUPFAM" id="SSF54001">
    <property type="entry name" value="Cysteine proteinases"/>
    <property type="match status" value="1"/>
</dbReference>
<dbReference type="PANTHER" id="PTHR11786">
    <property type="entry name" value="N-HYDROXYARYLAMINE O-ACETYLTRANSFERASE"/>
    <property type="match status" value="1"/>
</dbReference>
<dbReference type="InterPro" id="IPR001447">
    <property type="entry name" value="Arylamine_N-AcTrfase"/>
</dbReference>
<organism evidence="3 4">
    <name type="scientific">Sporosarcina koreensis</name>
    <dbReference type="NCBI Taxonomy" id="334735"/>
    <lineage>
        <taxon>Bacteria</taxon>
        <taxon>Bacillati</taxon>
        <taxon>Bacillota</taxon>
        <taxon>Bacilli</taxon>
        <taxon>Bacillales</taxon>
        <taxon>Caryophanaceae</taxon>
        <taxon>Sporosarcina</taxon>
    </lineage>
</organism>
<reference evidence="4" key="1">
    <citation type="journal article" date="2019" name="Int. J. Syst. Evol. Microbiol.">
        <title>The Global Catalogue of Microorganisms (GCM) 10K type strain sequencing project: providing services to taxonomists for standard genome sequencing and annotation.</title>
        <authorList>
            <consortium name="The Broad Institute Genomics Platform"/>
            <consortium name="The Broad Institute Genome Sequencing Center for Infectious Disease"/>
            <person name="Wu L."/>
            <person name="Ma J."/>
        </authorList>
    </citation>
    <scope>NUCLEOTIDE SEQUENCE [LARGE SCALE GENOMIC DNA]</scope>
    <source>
        <strain evidence="4">KACC 11299</strain>
    </source>
</reference>
<comment type="caution">
    <text evidence="3">The sequence shown here is derived from an EMBL/GenBank/DDBJ whole genome shotgun (WGS) entry which is preliminary data.</text>
</comment>
<dbReference type="PRINTS" id="PR01543">
    <property type="entry name" value="ANATRNSFRASE"/>
</dbReference>
<accession>A0ABW0U0U2</accession>
<dbReference type="InterPro" id="IPR053710">
    <property type="entry name" value="Arylamine_NAT_domain_sf"/>
</dbReference>
<dbReference type="InterPro" id="IPR038765">
    <property type="entry name" value="Papain-like_cys_pep_sf"/>
</dbReference>
<keyword evidence="4" id="KW-1185">Reference proteome</keyword>
<dbReference type="EMBL" id="JBHSNP010000025">
    <property type="protein sequence ID" value="MFC5603780.1"/>
    <property type="molecule type" value="Genomic_DNA"/>
</dbReference>
<evidence type="ECO:0000256" key="1">
    <source>
        <dbReference type="ARBA" id="ARBA00006547"/>
    </source>
</evidence>